<organism evidence="1 2">
    <name type="scientific">Palleronia abyssalis</name>
    <dbReference type="NCBI Taxonomy" id="1501240"/>
    <lineage>
        <taxon>Bacteria</taxon>
        <taxon>Pseudomonadati</taxon>
        <taxon>Pseudomonadota</taxon>
        <taxon>Alphaproteobacteria</taxon>
        <taxon>Rhodobacterales</taxon>
        <taxon>Roseobacteraceae</taxon>
        <taxon>Palleronia</taxon>
    </lineage>
</organism>
<proteinExistence type="predicted"/>
<reference evidence="2" key="1">
    <citation type="submission" date="2018-03" db="EMBL/GenBank/DDBJ databases">
        <authorList>
            <person name="Rodrigo-Torres L."/>
            <person name="Arahal R. D."/>
            <person name="Lucena T."/>
        </authorList>
    </citation>
    <scope>NUCLEOTIDE SEQUENCE [LARGE SCALE GENOMIC DNA]</scope>
    <source>
        <strain evidence="2">CECT 8504</strain>
    </source>
</reference>
<dbReference type="OrthoDB" id="7802477at2"/>
<evidence type="ECO:0000313" key="2">
    <source>
        <dbReference type="Proteomes" id="UP000244912"/>
    </source>
</evidence>
<dbReference type="Proteomes" id="UP000244912">
    <property type="component" value="Unassembled WGS sequence"/>
</dbReference>
<accession>A0A2R8BQI4</accession>
<keyword evidence="2" id="KW-1185">Reference proteome</keyword>
<protein>
    <submittedName>
        <fullName evidence="1">Uncharacterized protein</fullName>
    </submittedName>
</protein>
<sequence>MLATGEGAPRSVASAISLLSNSAITDPAAQLSLAEALASAAPLDSYRAALRADHAGEPTAGLRDRIEGDLTLSEILSAQDAVAQPTGPLPATLGELRRDALALATGEGTTRNYHDSLLYARLAAGLGDAASADLAATLDARFRGADGWKDPNRAVSDAALKAWIDADLPQRLLARP</sequence>
<gene>
    <name evidence="1" type="ORF">PAA8504_00210</name>
</gene>
<dbReference type="RefSeq" id="WP_108892311.1">
    <property type="nucleotide sequence ID" value="NZ_ONZF01000001.1"/>
</dbReference>
<evidence type="ECO:0000313" key="1">
    <source>
        <dbReference type="EMBL" id="SPJ22417.1"/>
    </source>
</evidence>
<dbReference type="AlphaFoldDB" id="A0A2R8BQI4"/>
<name>A0A2R8BQI4_9RHOB</name>
<dbReference type="EMBL" id="ONZF01000001">
    <property type="protein sequence ID" value="SPJ22417.1"/>
    <property type="molecule type" value="Genomic_DNA"/>
</dbReference>